<gene>
    <name evidence="1" type="ORF">SDC9_104179</name>
</gene>
<name>A0A645AW29_9ZZZZ</name>
<sequence length="68" mass="7860">MILSTGGFSVTQNNLTFFSKRPVADEKLWVFLYHSYNREIYVKNFNKTLSIIIEANAVVKISENCDKI</sequence>
<protein>
    <submittedName>
        <fullName evidence="1">Uncharacterized protein</fullName>
    </submittedName>
</protein>
<organism evidence="1">
    <name type="scientific">bioreactor metagenome</name>
    <dbReference type="NCBI Taxonomy" id="1076179"/>
    <lineage>
        <taxon>unclassified sequences</taxon>
        <taxon>metagenomes</taxon>
        <taxon>ecological metagenomes</taxon>
    </lineage>
</organism>
<evidence type="ECO:0000313" key="1">
    <source>
        <dbReference type="EMBL" id="MPM57357.1"/>
    </source>
</evidence>
<dbReference type="AlphaFoldDB" id="A0A645AW29"/>
<comment type="caution">
    <text evidence="1">The sequence shown here is derived from an EMBL/GenBank/DDBJ whole genome shotgun (WGS) entry which is preliminary data.</text>
</comment>
<dbReference type="EMBL" id="VSSQ01016228">
    <property type="protein sequence ID" value="MPM57357.1"/>
    <property type="molecule type" value="Genomic_DNA"/>
</dbReference>
<accession>A0A645AW29</accession>
<reference evidence="1" key="1">
    <citation type="submission" date="2019-08" db="EMBL/GenBank/DDBJ databases">
        <authorList>
            <person name="Kucharzyk K."/>
            <person name="Murdoch R.W."/>
            <person name="Higgins S."/>
            <person name="Loffler F."/>
        </authorList>
    </citation>
    <scope>NUCLEOTIDE SEQUENCE</scope>
</reference>
<proteinExistence type="predicted"/>